<organism evidence="2 3">
    <name type="scientific">Sordaria brevicollis</name>
    <dbReference type="NCBI Taxonomy" id="83679"/>
    <lineage>
        <taxon>Eukaryota</taxon>
        <taxon>Fungi</taxon>
        <taxon>Dikarya</taxon>
        <taxon>Ascomycota</taxon>
        <taxon>Pezizomycotina</taxon>
        <taxon>Sordariomycetes</taxon>
        <taxon>Sordariomycetidae</taxon>
        <taxon>Sordariales</taxon>
        <taxon>Sordariaceae</taxon>
        <taxon>Sordaria</taxon>
    </lineage>
</organism>
<feature type="region of interest" description="Disordered" evidence="1">
    <location>
        <begin position="110"/>
        <end position="135"/>
    </location>
</feature>
<reference evidence="2" key="2">
    <citation type="submission" date="2023-07" db="EMBL/GenBank/DDBJ databases">
        <authorList>
            <consortium name="Lawrence Berkeley National Laboratory"/>
            <person name="Haridas S."/>
            <person name="Hensen N."/>
            <person name="Bonometti L."/>
            <person name="Westerberg I."/>
            <person name="Brannstrom I.O."/>
            <person name="Guillou S."/>
            <person name="Cros-Aarteil S."/>
            <person name="Calhoun S."/>
            <person name="Kuo A."/>
            <person name="Mondo S."/>
            <person name="Pangilinan J."/>
            <person name="Riley R."/>
            <person name="LaButti K."/>
            <person name="Andreopoulos B."/>
            <person name="Lipzen A."/>
            <person name="Chen C."/>
            <person name="Yanf M."/>
            <person name="Daum C."/>
            <person name="Ng V."/>
            <person name="Clum A."/>
            <person name="Steindorff A."/>
            <person name="Ohm R."/>
            <person name="Martin F."/>
            <person name="Silar P."/>
            <person name="Natvig D."/>
            <person name="Lalanne C."/>
            <person name="Gautier V."/>
            <person name="Ament-velasquez S.L."/>
            <person name="Kruys A."/>
            <person name="Hutchinson M.I."/>
            <person name="Powell A.J."/>
            <person name="Barry K."/>
            <person name="Miller A.N."/>
            <person name="Grigoriev I.V."/>
            <person name="Debuchy R."/>
            <person name="Gladieux P."/>
            <person name="Thoren M.H."/>
            <person name="Johannesson H."/>
        </authorList>
    </citation>
    <scope>NUCLEOTIDE SEQUENCE</scope>
    <source>
        <strain evidence="2">FGSC 1904</strain>
    </source>
</reference>
<dbReference type="EMBL" id="JAUTDP010000004">
    <property type="protein sequence ID" value="KAK3399628.1"/>
    <property type="molecule type" value="Genomic_DNA"/>
</dbReference>
<keyword evidence="3" id="KW-1185">Reference proteome</keyword>
<feature type="compositionally biased region" description="Basic and acidic residues" evidence="1">
    <location>
        <begin position="166"/>
        <end position="180"/>
    </location>
</feature>
<accession>A0AAE0PGM9</accession>
<comment type="caution">
    <text evidence="2">The sequence shown here is derived from an EMBL/GenBank/DDBJ whole genome shotgun (WGS) entry which is preliminary data.</text>
</comment>
<evidence type="ECO:0000256" key="1">
    <source>
        <dbReference type="SAM" id="MobiDB-lite"/>
    </source>
</evidence>
<evidence type="ECO:0000313" key="2">
    <source>
        <dbReference type="EMBL" id="KAK3399628.1"/>
    </source>
</evidence>
<dbReference type="AlphaFoldDB" id="A0AAE0PGM9"/>
<dbReference type="Proteomes" id="UP001281003">
    <property type="component" value="Unassembled WGS sequence"/>
</dbReference>
<reference evidence="2" key="1">
    <citation type="journal article" date="2023" name="Mol. Phylogenet. Evol.">
        <title>Genome-scale phylogeny and comparative genomics of the fungal order Sordariales.</title>
        <authorList>
            <person name="Hensen N."/>
            <person name="Bonometti L."/>
            <person name="Westerberg I."/>
            <person name="Brannstrom I.O."/>
            <person name="Guillou S."/>
            <person name="Cros-Aarteil S."/>
            <person name="Calhoun S."/>
            <person name="Haridas S."/>
            <person name="Kuo A."/>
            <person name="Mondo S."/>
            <person name="Pangilinan J."/>
            <person name="Riley R."/>
            <person name="LaButti K."/>
            <person name="Andreopoulos B."/>
            <person name="Lipzen A."/>
            <person name="Chen C."/>
            <person name="Yan M."/>
            <person name="Daum C."/>
            <person name="Ng V."/>
            <person name="Clum A."/>
            <person name="Steindorff A."/>
            <person name="Ohm R.A."/>
            <person name="Martin F."/>
            <person name="Silar P."/>
            <person name="Natvig D.O."/>
            <person name="Lalanne C."/>
            <person name="Gautier V."/>
            <person name="Ament-Velasquez S.L."/>
            <person name="Kruys A."/>
            <person name="Hutchinson M.I."/>
            <person name="Powell A.J."/>
            <person name="Barry K."/>
            <person name="Miller A.N."/>
            <person name="Grigoriev I.V."/>
            <person name="Debuchy R."/>
            <person name="Gladieux P."/>
            <person name="Hiltunen Thoren M."/>
            <person name="Johannesson H."/>
        </authorList>
    </citation>
    <scope>NUCLEOTIDE SEQUENCE</scope>
    <source>
        <strain evidence="2">FGSC 1904</strain>
    </source>
</reference>
<proteinExistence type="predicted"/>
<name>A0AAE0PGM9_SORBR</name>
<protein>
    <submittedName>
        <fullName evidence="2">Uncharacterized protein</fullName>
    </submittedName>
</protein>
<gene>
    <name evidence="2" type="ORF">B0T20DRAFT_166602</name>
</gene>
<evidence type="ECO:0000313" key="3">
    <source>
        <dbReference type="Proteomes" id="UP001281003"/>
    </source>
</evidence>
<feature type="region of interest" description="Disordered" evidence="1">
    <location>
        <begin position="152"/>
        <end position="181"/>
    </location>
</feature>
<sequence>MPRPHSCLHLPGRKTRGQAMPGLQHEKKQLLGTDFHRTATSTCPTVYNERTANTTDASKVSKRGLTDRRVDGRNRHCTKEGQKTSKLSTVKSQRMLLATQLSSYSWPNSTCSLAPPQHQGIAQGPADGDQGHPRCRDQSLLSITTYTSKRSITTQDQLQAASQRDQLPDRSQHDRERQKDTQSSTVPIFLLVVIPFRVSLSSLATTLRPYSRESAQLRSNTFPTCVMLDALPALSLHPPVPARSQRPNQDARRQGQQPYCGKVLDSI</sequence>
<feature type="compositionally biased region" description="Polar residues" evidence="1">
    <location>
        <begin position="152"/>
        <end position="165"/>
    </location>
</feature>
<feature type="region of interest" description="Disordered" evidence="1">
    <location>
        <begin position="236"/>
        <end position="267"/>
    </location>
</feature>